<sequence length="334" mass="36019">MIDVHLLRYALAAAETGSFSRAAGKFSVKQSTLSKRIRTLELRLGLSLFDRSTQGVAPTAVGQRFLDRARAILIDLEALSIESEALAKGNAGKLRIGFQSSLAAGDLRAILEAYRTACPEVALEPMEGARDTLLTQIDRDRLDVAIVAGDTGEPGHRSLCLWSEPLTVAMARGHPLETRAQLYWTDLRNASFLVTVADPGPLIAAMIRARMLGASFTPSISHQNVSRSNLLSFAGGNCVAITAGAVVRADPAIVLRPVQDAFGPTRIDQVLHWREDNPNPALARFLALVAHRYGRTMRDIMGQVESERPPRGGDRDGLSPRWGGSGGANLPARI</sequence>
<feature type="region of interest" description="Disordered" evidence="5">
    <location>
        <begin position="300"/>
        <end position="334"/>
    </location>
</feature>
<dbReference type="Pfam" id="PF00126">
    <property type="entry name" value="HTH_1"/>
    <property type="match status" value="1"/>
</dbReference>
<dbReference type="Gene3D" id="1.10.10.10">
    <property type="entry name" value="Winged helix-like DNA-binding domain superfamily/Winged helix DNA-binding domain"/>
    <property type="match status" value="1"/>
</dbReference>
<dbReference type="PROSITE" id="PS50931">
    <property type="entry name" value="HTH_LYSR"/>
    <property type="match status" value="1"/>
</dbReference>
<evidence type="ECO:0000256" key="5">
    <source>
        <dbReference type="SAM" id="MobiDB-lite"/>
    </source>
</evidence>
<protein>
    <submittedName>
        <fullName evidence="7">LysR family transcriptional regulator</fullName>
    </submittedName>
</protein>
<dbReference type="GO" id="GO:0003677">
    <property type="term" value="F:DNA binding"/>
    <property type="evidence" value="ECO:0007669"/>
    <property type="project" value="UniProtKB-KW"/>
</dbReference>
<evidence type="ECO:0000256" key="1">
    <source>
        <dbReference type="ARBA" id="ARBA00009437"/>
    </source>
</evidence>
<keyword evidence="3" id="KW-0238">DNA-binding</keyword>
<organism evidence="7 8">
    <name type="scientific">Sphingomonas suaedae</name>
    <dbReference type="NCBI Taxonomy" id="2599297"/>
    <lineage>
        <taxon>Bacteria</taxon>
        <taxon>Pseudomonadati</taxon>
        <taxon>Pseudomonadota</taxon>
        <taxon>Alphaproteobacteria</taxon>
        <taxon>Sphingomonadales</taxon>
        <taxon>Sphingomonadaceae</taxon>
        <taxon>Sphingomonas</taxon>
    </lineage>
</organism>
<dbReference type="PANTHER" id="PTHR30346">
    <property type="entry name" value="TRANSCRIPTIONAL DUAL REGULATOR HCAR-RELATED"/>
    <property type="match status" value="1"/>
</dbReference>
<feature type="domain" description="HTH lysR-type" evidence="6">
    <location>
        <begin position="2"/>
        <end position="59"/>
    </location>
</feature>
<dbReference type="Gene3D" id="3.40.190.10">
    <property type="entry name" value="Periplasmic binding protein-like II"/>
    <property type="match status" value="2"/>
</dbReference>
<evidence type="ECO:0000313" key="8">
    <source>
        <dbReference type="Proteomes" id="UP000318055"/>
    </source>
</evidence>
<dbReference type="PANTHER" id="PTHR30346:SF0">
    <property type="entry name" value="HCA OPERON TRANSCRIPTIONAL ACTIVATOR HCAR"/>
    <property type="match status" value="1"/>
</dbReference>
<dbReference type="AlphaFoldDB" id="A0A518RHT3"/>
<evidence type="ECO:0000256" key="2">
    <source>
        <dbReference type="ARBA" id="ARBA00023015"/>
    </source>
</evidence>
<keyword evidence="4" id="KW-0804">Transcription</keyword>
<dbReference type="InterPro" id="IPR000847">
    <property type="entry name" value="LysR_HTH_N"/>
</dbReference>
<dbReference type="EMBL" id="CP042239">
    <property type="protein sequence ID" value="QDX27027.1"/>
    <property type="molecule type" value="Genomic_DNA"/>
</dbReference>
<reference evidence="7 8" key="1">
    <citation type="submission" date="2019-07" db="EMBL/GenBank/DDBJ databases">
        <title>Sphingomonas alkalisoli sp. nov., isolated from rhizosphere soil of Suaedae salsa.</title>
        <authorList>
            <person name="Zhang H."/>
            <person name="Xu L."/>
            <person name="Zhang J.-X."/>
            <person name="Sun J.-Q."/>
        </authorList>
    </citation>
    <scope>NUCLEOTIDE SEQUENCE [LARGE SCALE GENOMIC DNA]</scope>
    <source>
        <strain evidence="7 8">XS-10</strain>
    </source>
</reference>
<evidence type="ECO:0000256" key="3">
    <source>
        <dbReference type="ARBA" id="ARBA00023125"/>
    </source>
</evidence>
<dbReference type="KEGG" id="ssua:FPZ54_14125"/>
<dbReference type="InterPro" id="IPR036390">
    <property type="entry name" value="WH_DNA-bd_sf"/>
</dbReference>
<dbReference type="SUPFAM" id="SSF53850">
    <property type="entry name" value="Periplasmic binding protein-like II"/>
    <property type="match status" value="1"/>
</dbReference>
<keyword evidence="2" id="KW-0805">Transcription regulation</keyword>
<feature type="compositionally biased region" description="Basic and acidic residues" evidence="5">
    <location>
        <begin position="305"/>
        <end position="318"/>
    </location>
</feature>
<dbReference type="PRINTS" id="PR00039">
    <property type="entry name" value="HTHLYSR"/>
</dbReference>
<accession>A0A518RHT3</accession>
<gene>
    <name evidence="7" type="ORF">FPZ54_14125</name>
</gene>
<dbReference type="GO" id="GO:0032993">
    <property type="term" value="C:protein-DNA complex"/>
    <property type="evidence" value="ECO:0007669"/>
    <property type="project" value="TreeGrafter"/>
</dbReference>
<name>A0A518RHT3_9SPHN</name>
<dbReference type="InterPro" id="IPR005119">
    <property type="entry name" value="LysR_subst-bd"/>
</dbReference>
<dbReference type="Proteomes" id="UP000318055">
    <property type="component" value="Chromosome"/>
</dbReference>
<dbReference type="Pfam" id="PF03466">
    <property type="entry name" value="LysR_substrate"/>
    <property type="match status" value="1"/>
</dbReference>
<comment type="similarity">
    <text evidence="1">Belongs to the LysR transcriptional regulatory family.</text>
</comment>
<evidence type="ECO:0000313" key="7">
    <source>
        <dbReference type="EMBL" id="QDX27027.1"/>
    </source>
</evidence>
<evidence type="ECO:0000256" key="4">
    <source>
        <dbReference type="ARBA" id="ARBA00023163"/>
    </source>
</evidence>
<keyword evidence="8" id="KW-1185">Reference proteome</keyword>
<dbReference type="OrthoDB" id="7216893at2"/>
<dbReference type="SUPFAM" id="SSF46785">
    <property type="entry name" value="Winged helix' DNA-binding domain"/>
    <property type="match status" value="1"/>
</dbReference>
<evidence type="ECO:0000259" key="6">
    <source>
        <dbReference type="PROSITE" id="PS50931"/>
    </source>
</evidence>
<dbReference type="RefSeq" id="WP_145848204.1">
    <property type="nucleotide sequence ID" value="NZ_CP042239.1"/>
</dbReference>
<dbReference type="FunFam" id="1.10.10.10:FF:000001">
    <property type="entry name" value="LysR family transcriptional regulator"/>
    <property type="match status" value="1"/>
</dbReference>
<proteinExistence type="inferred from homology"/>
<dbReference type="InterPro" id="IPR036388">
    <property type="entry name" value="WH-like_DNA-bd_sf"/>
</dbReference>
<dbReference type="CDD" id="cd08414">
    <property type="entry name" value="PBP2_LTTR_aromatics_like"/>
    <property type="match status" value="1"/>
</dbReference>
<dbReference type="GO" id="GO:0003700">
    <property type="term" value="F:DNA-binding transcription factor activity"/>
    <property type="evidence" value="ECO:0007669"/>
    <property type="project" value="InterPro"/>
</dbReference>